<dbReference type="InterPro" id="IPR006311">
    <property type="entry name" value="TAT_signal"/>
</dbReference>
<dbReference type="InterPro" id="IPR017941">
    <property type="entry name" value="Rieske_2Fe-2S"/>
</dbReference>
<evidence type="ECO:0000256" key="5">
    <source>
        <dbReference type="ARBA" id="ARBA00023004"/>
    </source>
</evidence>
<evidence type="ECO:0000256" key="8">
    <source>
        <dbReference type="ARBA" id="ARBA00029586"/>
    </source>
</evidence>
<feature type="chain" id="PRO_5046943602" description="Cytochrome bc1 complex Rieske iron-sulfur subunit" evidence="10">
    <location>
        <begin position="31"/>
        <end position="147"/>
    </location>
</feature>
<evidence type="ECO:0000256" key="9">
    <source>
        <dbReference type="ARBA" id="ARBA00034078"/>
    </source>
</evidence>
<dbReference type="Proteomes" id="UP001183794">
    <property type="component" value="Unassembled WGS sequence"/>
</dbReference>
<dbReference type="RefSeq" id="WP_310173223.1">
    <property type="nucleotide sequence ID" value="NZ_BAABHE010000002.1"/>
</dbReference>
<evidence type="ECO:0000256" key="1">
    <source>
        <dbReference type="ARBA" id="ARBA00002494"/>
    </source>
</evidence>
<evidence type="ECO:0000256" key="7">
    <source>
        <dbReference type="ARBA" id="ARBA00023157"/>
    </source>
</evidence>
<keyword evidence="4" id="KW-0479">Metal-binding</keyword>
<keyword evidence="6" id="KW-0411">Iron-sulfur</keyword>
<evidence type="ECO:0000256" key="2">
    <source>
        <dbReference type="ARBA" id="ARBA00015816"/>
    </source>
</evidence>
<comment type="cofactor">
    <cofactor evidence="9">
        <name>[2Fe-2S] cluster</name>
        <dbReference type="ChEBI" id="CHEBI:190135"/>
    </cofactor>
</comment>
<dbReference type="PRINTS" id="PR00162">
    <property type="entry name" value="RIESKE"/>
</dbReference>
<accession>A0ABU2B4C6</accession>
<dbReference type="Gene3D" id="2.102.10.10">
    <property type="entry name" value="Rieske [2Fe-2S] iron-sulphur domain"/>
    <property type="match status" value="1"/>
</dbReference>
<evidence type="ECO:0000256" key="10">
    <source>
        <dbReference type="SAM" id="SignalP"/>
    </source>
</evidence>
<evidence type="ECO:0000313" key="13">
    <source>
        <dbReference type="Proteomes" id="UP001183794"/>
    </source>
</evidence>
<reference evidence="12 13" key="1">
    <citation type="submission" date="2023-07" db="EMBL/GenBank/DDBJ databases">
        <title>Sequencing the genomes of 1000 actinobacteria strains.</title>
        <authorList>
            <person name="Klenk H.-P."/>
        </authorList>
    </citation>
    <scope>NUCLEOTIDE SEQUENCE [LARGE SCALE GENOMIC DNA]</scope>
    <source>
        <strain evidence="12 13">DSM 22966</strain>
    </source>
</reference>
<dbReference type="CDD" id="cd03467">
    <property type="entry name" value="Rieske"/>
    <property type="match status" value="1"/>
</dbReference>
<evidence type="ECO:0000259" key="11">
    <source>
        <dbReference type="PROSITE" id="PS51296"/>
    </source>
</evidence>
<dbReference type="PROSITE" id="PS51318">
    <property type="entry name" value="TAT"/>
    <property type="match status" value="1"/>
</dbReference>
<evidence type="ECO:0000256" key="3">
    <source>
        <dbReference type="ARBA" id="ARBA00022714"/>
    </source>
</evidence>
<keyword evidence="10" id="KW-0732">Signal</keyword>
<comment type="caution">
    <text evidence="12">The sequence shown here is derived from an EMBL/GenBank/DDBJ whole genome shotgun (WGS) entry which is preliminary data.</text>
</comment>
<keyword evidence="13" id="KW-1185">Reference proteome</keyword>
<dbReference type="Pfam" id="PF00355">
    <property type="entry name" value="Rieske"/>
    <property type="match status" value="1"/>
</dbReference>
<feature type="signal peptide" evidence="10">
    <location>
        <begin position="1"/>
        <end position="30"/>
    </location>
</feature>
<dbReference type="PROSITE" id="PS51296">
    <property type="entry name" value="RIESKE"/>
    <property type="match status" value="1"/>
</dbReference>
<dbReference type="InterPro" id="IPR036922">
    <property type="entry name" value="Rieske_2Fe-2S_sf"/>
</dbReference>
<organism evidence="12 13">
    <name type="scientific">Enteractinococcus fodinae</name>
    <dbReference type="NCBI Taxonomy" id="684663"/>
    <lineage>
        <taxon>Bacteria</taxon>
        <taxon>Bacillati</taxon>
        <taxon>Actinomycetota</taxon>
        <taxon>Actinomycetes</taxon>
        <taxon>Micrococcales</taxon>
        <taxon>Micrococcaceae</taxon>
    </lineage>
</organism>
<dbReference type="PROSITE" id="PS51257">
    <property type="entry name" value="PROKAR_LIPOPROTEIN"/>
    <property type="match status" value="1"/>
</dbReference>
<evidence type="ECO:0000256" key="6">
    <source>
        <dbReference type="ARBA" id="ARBA00023014"/>
    </source>
</evidence>
<dbReference type="PANTHER" id="PTHR10134">
    <property type="entry name" value="CYTOCHROME B-C1 COMPLEX SUBUNIT RIESKE, MITOCHONDRIAL"/>
    <property type="match status" value="1"/>
</dbReference>
<keyword evidence="3" id="KW-0001">2Fe-2S</keyword>
<comment type="function">
    <text evidence="1">Iron-sulfur subunit of the cytochrome bc1 complex, an essential component of the respiratory electron transport chain required for ATP synthesis. The bc1 complex catalyzes the oxidation of menaquinol and the reduction of cytochrome c in the respiratory chain. The bc1 complex operates through a Q-cycle mechanism that couples electron transfer to generation of the proton gradient that drives ATP synthesis.</text>
</comment>
<evidence type="ECO:0000256" key="4">
    <source>
        <dbReference type="ARBA" id="ARBA00022723"/>
    </source>
</evidence>
<dbReference type="EMBL" id="JAVDYJ010000001">
    <property type="protein sequence ID" value="MDR7347259.1"/>
    <property type="molecule type" value="Genomic_DNA"/>
</dbReference>
<sequence>MSCCQHRPSRRTFLAAGGFATAAATLAACASEPEREDFSGGEMTPALAIEDLPVGESVQMAVGANQMLIYREDEQVVHAYSAVCTHEGCIVGVGENEPSEPFVCPCHASNYDKLSGEPVAGPAPLPLTRHEAKITDGWIHVEVDPAT</sequence>
<evidence type="ECO:0000313" key="12">
    <source>
        <dbReference type="EMBL" id="MDR7347259.1"/>
    </source>
</evidence>
<protein>
    <recommendedName>
        <fullName evidence="2">Cytochrome bc1 complex Rieske iron-sulfur subunit</fullName>
    </recommendedName>
    <alternativeName>
        <fullName evidence="8">Cytochrome bc1 reductase complex subunit QcrA</fullName>
    </alternativeName>
</protein>
<keyword evidence="5" id="KW-0408">Iron</keyword>
<keyword evidence="7" id="KW-1015">Disulfide bond</keyword>
<proteinExistence type="predicted"/>
<gene>
    <name evidence="12" type="ORF">J2S62_001516</name>
</gene>
<feature type="domain" description="Rieske" evidence="11">
    <location>
        <begin position="44"/>
        <end position="141"/>
    </location>
</feature>
<dbReference type="InterPro" id="IPR014349">
    <property type="entry name" value="Rieske_Fe-S_prot"/>
</dbReference>
<dbReference type="SUPFAM" id="SSF50022">
    <property type="entry name" value="ISP domain"/>
    <property type="match status" value="1"/>
</dbReference>
<dbReference type="InterPro" id="IPR005805">
    <property type="entry name" value="Rieske_Fe-S_prot_C"/>
</dbReference>
<name>A0ABU2B4C6_9MICC</name>